<dbReference type="InterPro" id="IPR055342">
    <property type="entry name" value="MreC_beta-barrel_core"/>
</dbReference>
<dbReference type="InterPro" id="IPR007221">
    <property type="entry name" value="MreC"/>
</dbReference>
<gene>
    <name evidence="6" type="ORF">A3I39_03185</name>
</gene>
<dbReference type="GO" id="GO:0005886">
    <property type="term" value="C:plasma membrane"/>
    <property type="evidence" value="ECO:0007669"/>
    <property type="project" value="TreeGrafter"/>
</dbReference>
<dbReference type="PANTHER" id="PTHR34138:SF1">
    <property type="entry name" value="CELL SHAPE-DETERMINING PROTEIN MREC"/>
    <property type="match status" value="1"/>
</dbReference>
<accession>A0A1F8H6Q6</accession>
<feature type="domain" description="Rod shape-determining protein MreC beta-barrel core" evidence="5">
    <location>
        <begin position="100"/>
        <end position="233"/>
    </location>
</feature>
<reference evidence="6 7" key="1">
    <citation type="journal article" date="2016" name="Nat. Commun.">
        <title>Thousands of microbial genomes shed light on interconnected biogeochemical processes in an aquifer system.</title>
        <authorList>
            <person name="Anantharaman K."/>
            <person name="Brown C.T."/>
            <person name="Hug L.A."/>
            <person name="Sharon I."/>
            <person name="Castelle C.J."/>
            <person name="Probst A.J."/>
            <person name="Thomas B.C."/>
            <person name="Singh A."/>
            <person name="Wilkins M.J."/>
            <person name="Karaoz U."/>
            <person name="Brodie E.L."/>
            <person name="Williams K.H."/>
            <person name="Hubbard S.S."/>
            <person name="Banfield J.F."/>
        </authorList>
    </citation>
    <scope>NUCLEOTIDE SEQUENCE [LARGE SCALE GENOMIC DNA]</scope>
</reference>
<name>A0A1F8H6Q6_9BACT</name>
<evidence type="ECO:0000256" key="4">
    <source>
        <dbReference type="ARBA" id="ARBA00032089"/>
    </source>
</evidence>
<protein>
    <recommendedName>
        <fullName evidence="2">Cell shape-determining protein MreC</fullName>
    </recommendedName>
    <alternativeName>
        <fullName evidence="4">Cell shape protein MreC</fullName>
    </alternativeName>
</protein>
<dbReference type="InterPro" id="IPR042177">
    <property type="entry name" value="Cell/Rod_1"/>
</dbReference>
<dbReference type="Pfam" id="PF04085">
    <property type="entry name" value="MreC"/>
    <property type="match status" value="1"/>
</dbReference>
<dbReference type="AlphaFoldDB" id="A0A1F8H6Q6"/>
<dbReference type="Proteomes" id="UP000178155">
    <property type="component" value="Unassembled WGS sequence"/>
</dbReference>
<dbReference type="GO" id="GO:0008360">
    <property type="term" value="P:regulation of cell shape"/>
    <property type="evidence" value="ECO:0007669"/>
    <property type="project" value="UniProtKB-KW"/>
</dbReference>
<dbReference type="Gene3D" id="2.40.10.340">
    <property type="entry name" value="Rod shape-determining protein MreC, domain 1"/>
    <property type="match status" value="1"/>
</dbReference>
<dbReference type="EMBL" id="MGKW01000035">
    <property type="protein sequence ID" value="OGN33267.1"/>
    <property type="molecule type" value="Genomic_DNA"/>
</dbReference>
<proteinExistence type="inferred from homology"/>
<dbReference type="InterPro" id="IPR042175">
    <property type="entry name" value="Cell/Rod_MreC_2"/>
</dbReference>
<comment type="caution">
    <text evidence="6">The sequence shown here is derived from an EMBL/GenBank/DDBJ whole genome shotgun (WGS) entry which is preliminary data.</text>
</comment>
<evidence type="ECO:0000256" key="1">
    <source>
        <dbReference type="ARBA" id="ARBA00009369"/>
    </source>
</evidence>
<comment type="similarity">
    <text evidence="1">Belongs to the MreC family.</text>
</comment>
<evidence type="ECO:0000313" key="7">
    <source>
        <dbReference type="Proteomes" id="UP000178155"/>
    </source>
</evidence>
<dbReference type="PANTHER" id="PTHR34138">
    <property type="entry name" value="CELL SHAPE-DETERMINING PROTEIN MREC"/>
    <property type="match status" value="1"/>
</dbReference>
<sequence>MMNSRLRGVNLKLLGLLTPLVVTLLVVLFLLRSQISYALHSTAFSIGRLIWPVTDQAKESSNVEQARNESVTRENEELKRALGYVDTESAHLSYVLSSLRSSPYETIIIDQGGAAGVEYGQKVVSEGGVALGEVVEVYDKVSKVQLYSAYGKELEVVLPDGTHVVAAGAGSQNFVLNLPSGLEIAQGAMLTLPSSRNLFVAQIEEVKESPGDAFQVVYARSPVNVYSLSRVYVEN</sequence>
<evidence type="ECO:0000259" key="5">
    <source>
        <dbReference type="Pfam" id="PF04085"/>
    </source>
</evidence>
<keyword evidence="3" id="KW-0133">Cell shape</keyword>
<dbReference type="Gene3D" id="2.40.10.350">
    <property type="entry name" value="Rod shape-determining protein MreC, domain 2"/>
    <property type="match status" value="1"/>
</dbReference>
<organism evidence="6 7">
    <name type="scientific">Candidatus Yanofskybacteria bacterium RIFCSPLOWO2_02_FULL_47_9b</name>
    <dbReference type="NCBI Taxonomy" id="1802708"/>
    <lineage>
        <taxon>Bacteria</taxon>
        <taxon>Candidatus Yanofskyibacteriota</taxon>
    </lineage>
</organism>
<evidence type="ECO:0000313" key="6">
    <source>
        <dbReference type="EMBL" id="OGN33267.1"/>
    </source>
</evidence>
<evidence type="ECO:0000256" key="3">
    <source>
        <dbReference type="ARBA" id="ARBA00022960"/>
    </source>
</evidence>
<evidence type="ECO:0000256" key="2">
    <source>
        <dbReference type="ARBA" id="ARBA00013855"/>
    </source>
</evidence>